<feature type="domain" description="Alpha-L-rhamnosidase concanavalin-like" evidence="4">
    <location>
        <begin position="236"/>
        <end position="344"/>
    </location>
</feature>
<feature type="domain" description="Alpha-L-rhamnosidase six-hairpin glycosidase" evidence="6">
    <location>
        <begin position="349"/>
        <end position="712"/>
    </location>
</feature>
<proteinExistence type="predicted"/>
<dbReference type="Pfam" id="PF17390">
    <property type="entry name" value="Bac_rhamnosid_C"/>
    <property type="match status" value="1"/>
</dbReference>
<dbReference type="PANTHER" id="PTHR33307:SF6">
    <property type="entry name" value="ALPHA-RHAMNOSIDASE (EUROFUNG)-RELATED"/>
    <property type="match status" value="1"/>
</dbReference>
<protein>
    <recommendedName>
        <fullName evidence="2">alpha-L-rhamnosidase</fullName>
        <ecNumber evidence="2">3.2.1.40</ecNumber>
    </recommendedName>
</protein>
<dbReference type="OrthoDB" id="9761045at2"/>
<dbReference type="InterPro" id="IPR008928">
    <property type="entry name" value="6-hairpin_glycosidase_sf"/>
</dbReference>
<dbReference type="GO" id="GO:0005975">
    <property type="term" value="P:carbohydrate metabolic process"/>
    <property type="evidence" value="ECO:0007669"/>
    <property type="project" value="InterPro"/>
</dbReference>
<dbReference type="Pfam" id="PF08531">
    <property type="entry name" value="Bac_rhamnosid_N"/>
    <property type="match status" value="1"/>
</dbReference>
<evidence type="ECO:0000256" key="3">
    <source>
        <dbReference type="ARBA" id="ARBA00022801"/>
    </source>
</evidence>
<dbReference type="InterPro" id="IPR035396">
    <property type="entry name" value="Bac_rhamnosid6H"/>
</dbReference>
<evidence type="ECO:0000313" key="9">
    <source>
        <dbReference type="Proteomes" id="UP000058305"/>
    </source>
</evidence>
<reference evidence="8 9" key="1">
    <citation type="journal article" date="2016" name="J. Biotechnol.">
        <title>First complete genome sequence of a species in the genus Microterricola, an extremophilic cold active enzyme producing bacterial strain ERGS5:02 isolated from Sikkim Himalaya.</title>
        <authorList>
            <person name="Himanshu"/>
            <person name="Swarnkar M.K."/>
            <person name="Singh D."/>
            <person name="Kumar R."/>
        </authorList>
    </citation>
    <scope>NUCLEOTIDE SEQUENCE [LARGE SCALE GENOMIC DNA]</scope>
    <source>
        <strain evidence="8 9">ERGS5:02</strain>
    </source>
</reference>
<keyword evidence="9" id="KW-1185">Reference proteome</keyword>
<dbReference type="EMBL" id="CP014145">
    <property type="protein sequence ID" value="AMB57603.1"/>
    <property type="molecule type" value="Genomic_DNA"/>
</dbReference>
<keyword evidence="3" id="KW-0378">Hydrolase</keyword>
<gene>
    <name evidence="8" type="ORF">AWU67_00590</name>
</gene>
<dbReference type="EC" id="3.2.1.40" evidence="2"/>
<dbReference type="Gene3D" id="1.50.10.10">
    <property type="match status" value="1"/>
</dbReference>
<dbReference type="RefSeq" id="WP_067225508.1">
    <property type="nucleotide sequence ID" value="NZ_CP014145.1"/>
</dbReference>
<dbReference type="GO" id="GO:0030596">
    <property type="term" value="F:alpha-L-rhamnosidase activity"/>
    <property type="evidence" value="ECO:0007669"/>
    <property type="project" value="UniProtKB-EC"/>
</dbReference>
<dbReference type="InterPro" id="IPR035398">
    <property type="entry name" value="Bac_rhamnosid_C"/>
</dbReference>
<dbReference type="Pfam" id="PF17389">
    <property type="entry name" value="Bac_rhamnosid6H"/>
    <property type="match status" value="1"/>
</dbReference>
<dbReference type="AlphaFoldDB" id="A0A109QWB1"/>
<evidence type="ECO:0000259" key="4">
    <source>
        <dbReference type="Pfam" id="PF05592"/>
    </source>
</evidence>
<feature type="domain" description="Alpha-L-rhamnosidase C-terminal" evidence="7">
    <location>
        <begin position="723"/>
        <end position="794"/>
    </location>
</feature>
<dbReference type="InterPro" id="IPR013737">
    <property type="entry name" value="Bac_rhamnosid_N"/>
</dbReference>
<dbReference type="KEGG" id="mvd:AWU67_00590"/>
<evidence type="ECO:0000256" key="2">
    <source>
        <dbReference type="ARBA" id="ARBA00012652"/>
    </source>
</evidence>
<dbReference type="Gene3D" id="2.60.420.10">
    <property type="entry name" value="Maltose phosphorylase, domain 3"/>
    <property type="match status" value="1"/>
</dbReference>
<dbReference type="Proteomes" id="UP000058305">
    <property type="component" value="Chromosome"/>
</dbReference>
<dbReference type="InterPro" id="IPR012341">
    <property type="entry name" value="6hp_glycosidase-like_sf"/>
</dbReference>
<comment type="catalytic activity">
    <reaction evidence="1">
        <text>Hydrolysis of terminal non-reducing alpha-L-rhamnose residues in alpha-L-rhamnosides.</text>
        <dbReference type="EC" id="3.2.1.40"/>
    </reaction>
</comment>
<dbReference type="Pfam" id="PF05592">
    <property type="entry name" value="Bac_rhamnosid"/>
    <property type="match status" value="1"/>
</dbReference>
<evidence type="ECO:0000256" key="1">
    <source>
        <dbReference type="ARBA" id="ARBA00001445"/>
    </source>
</evidence>
<sequence length="805" mass="85154">MSTVSSADALTAALASAQWISPYEPVPHPAGQRPAHELAGRFHWDGAATHRAEGAETGAEAVVYATAHGIYELFVNGVRVGDEELSPGFSSYRSRLQVQRWEITALLQPGENTISALLSDGWFRGRHGFVRRADGFGTATAFLAAVLLEPSAGAARPLLVTGDDWESRPSHITRADLMDGQAVDLRLEGLAAQGQPHSAVLSTDPLCADRTRLVPAGAPAVRRIQELRPARISTPGEGITVVDFGQNINGWVRLHELGPAGTRTVLRHGEALDDAGLLLVENIQAFDFATRAVLPAGQVDEVISAGRAGDTFEPRHTTHGFRYVQIEGAAGPIGADDILAVVVHSELARTGSFAASDPLLNALHDVVDWSFRGNACAVPTDCPQRERSGFTGDWQVFADTAALLYDVAAFSESWSSDLAADQWADGRVPTVVPNPAGNGPSGSAFEDMAAGSAGWGDAAVLVPWSMWRAYGDRAALACALPSMRAWVDYAARSAAAGRHPERAAARPLEQPHERYLWDTGFHFGEWLEPDTPPAPDPTVDHGIVATAFLHRSAKTLALAEAAVGRPASAERYGELAANVRAAWCAEYLAADNTLSEEAQGHYVRALAFGLVPEDRRQPVADRLAALIRQNGTRLGTGFLATGLLLPTLADAGHLDLAYELLFARDIPSWLGMIDQGATTMWEWWDGVTPSGVRGSLNHYSKGAVASFLYTHVAGIRLAESPEPGAEAYGAVVIAPQPGGGLSAAAASVQTRRGTVGAEWQIEGGSFRLTATIPAGVTAEIRLPDGSRVSGVGAGTHSYSVAAAAL</sequence>
<dbReference type="PANTHER" id="PTHR33307">
    <property type="entry name" value="ALPHA-RHAMNOSIDASE (EUROFUNG)"/>
    <property type="match status" value="1"/>
</dbReference>
<evidence type="ECO:0000259" key="6">
    <source>
        <dbReference type="Pfam" id="PF17389"/>
    </source>
</evidence>
<reference evidence="9" key="2">
    <citation type="submission" date="2016-01" db="EMBL/GenBank/DDBJ databases">
        <title>First complete genome sequence of a species in the genus Microterricola, an extremophilic cold active enzyme producing strain ERGS5:02 isolated from Sikkim Himalaya.</title>
        <authorList>
            <person name="Kumar R."/>
            <person name="Singh D."/>
            <person name="Swarnkar M.K."/>
        </authorList>
    </citation>
    <scope>NUCLEOTIDE SEQUENCE [LARGE SCALE GENOMIC DNA]</scope>
    <source>
        <strain evidence="9">ERGS5:02</strain>
    </source>
</reference>
<dbReference type="SUPFAM" id="SSF48208">
    <property type="entry name" value="Six-hairpin glycosidases"/>
    <property type="match status" value="1"/>
</dbReference>
<dbReference type="InterPro" id="IPR016007">
    <property type="entry name" value="Alpha_rhamnosid"/>
</dbReference>
<dbReference type="InterPro" id="IPR008902">
    <property type="entry name" value="Rhamnosid_concanavalin"/>
</dbReference>
<accession>A0A109QWB1</accession>
<evidence type="ECO:0000259" key="7">
    <source>
        <dbReference type="Pfam" id="PF17390"/>
    </source>
</evidence>
<dbReference type="Gene3D" id="2.60.120.260">
    <property type="entry name" value="Galactose-binding domain-like"/>
    <property type="match status" value="2"/>
</dbReference>
<name>A0A109QWB1_9MICO</name>
<evidence type="ECO:0000259" key="5">
    <source>
        <dbReference type="Pfam" id="PF08531"/>
    </source>
</evidence>
<evidence type="ECO:0000313" key="8">
    <source>
        <dbReference type="EMBL" id="AMB57603.1"/>
    </source>
</evidence>
<feature type="domain" description="Bacterial alpha-L-rhamnosidase N-terminal" evidence="5">
    <location>
        <begin position="59"/>
        <end position="224"/>
    </location>
</feature>
<organism evidence="8 9">
    <name type="scientific">Microterricola viridarii</name>
    <dbReference type="NCBI Taxonomy" id="412690"/>
    <lineage>
        <taxon>Bacteria</taxon>
        <taxon>Bacillati</taxon>
        <taxon>Actinomycetota</taxon>
        <taxon>Actinomycetes</taxon>
        <taxon>Micrococcales</taxon>
        <taxon>Microbacteriaceae</taxon>
        <taxon>Microterricola</taxon>
    </lineage>
</organism>